<dbReference type="KEGG" id="sutt:SUTMEG_10670"/>
<gene>
    <name evidence="2" type="ORF">SUTMEG_10670</name>
</gene>
<keyword evidence="1" id="KW-0472">Membrane</keyword>
<name>A0A2Z6IEM6_9BURK</name>
<dbReference type="Proteomes" id="UP000271003">
    <property type="component" value="Chromosome"/>
</dbReference>
<dbReference type="EMBL" id="AP018786">
    <property type="protein sequence ID" value="BBF23176.1"/>
    <property type="molecule type" value="Genomic_DNA"/>
</dbReference>
<evidence type="ECO:0000256" key="1">
    <source>
        <dbReference type="SAM" id="Phobius"/>
    </source>
</evidence>
<organism evidence="2 3">
    <name type="scientific">Sutterella megalosphaeroides</name>
    <dbReference type="NCBI Taxonomy" id="2494234"/>
    <lineage>
        <taxon>Bacteria</taxon>
        <taxon>Pseudomonadati</taxon>
        <taxon>Pseudomonadota</taxon>
        <taxon>Betaproteobacteria</taxon>
        <taxon>Burkholderiales</taxon>
        <taxon>Sutterellaceae</taxon>
        <taxon>Sutterella</taxon>
    </lineage>
</organism>
<evidence type="ECO:0000313" key="3">
    <source>
        <dbReference type="Proteomes" id="UP000271003"/>
    </source>
</evidence>
<protein>
    <submittedName>
        <fullName evidence="2">Uncharacterized protein</fullName>
    </submittedName>
</protein>
<keyword evidence="1" id="KW-0812">Transmembrane</keyword>
<accession>A0A2Z6IEM6</accession>
<feature type="transmembrane region" description="Helical" evidence="1">
    <location>
        <begin position="68"/>
        <end position="97"/>
    </location>
</feature>
<keyword evidence="3" id="KW-1185">Reference proteome</keyword>
<dbReference type="AlphaFoldDB" id="A0A2Z6IEM6"/>
<sequence length="134" mass="14886">MVHFDTLPFDPEAAAQVDHEKLLKIRAEEQAHRFRGIIFYTMLGFFAIVALVWLIGLTCAWPDPDAGIPAYALVGVKVALLTAVLLTVAISLMRFVIRCARQDNKDKEDLPNPGNSWEEVVKALLKNLKLPTGS</sequence>
<reference evidence="2 3" key="1">
    <citation type="journal article" date="2018" name="Int. J. Syst. Evol. Microbiol.">
        <title>Mesosutterella multiformis gen. nov., sp. nov., a member of the family Sutterellaceae and Sutterella megalosphaeroides sp. nov., isolated from human faeces.</title>
        <authorList>
            <person name="Sakamoto M."/>
            <person name="Ikeyama N."/>
            <person name="Kunihiro T."/>
            <person name="Iino T."/>
            <person name="Yuki M."/>
            <person name="Ohkuma M."/>
        </authorList>
    </citation>
    <scope>NUCLEOTIDE SEQUENCE [LARGE SCALE GENOMIC DNA]</scope>
    <source>
        <strain evidence="2 3">6FBBBH3</strain>
    </source>
</reference>
<evidence type="ECO:0000313" key="2">
    <source>
        <dbReference type="EMBL" id="BBF23176.1"/>
    </source>
</evidence>
<feature type="transmembrane region" description="Helical" evidence="1">
    <location>
        <begin position="37"/>
        <end position="56"/>
    </location>
</feature>
<keyword evidence="1" id="KW-1133">Transmembrane helix</keyword>
<proteinExistence type="predicted"/>